<evidence type="ECO:0000256" key="1">
    <source>
        <dbReference type="ARBA" id="ARBA00001946"/>
    </source>
</evidence>
<dbReference type="GO" id="GO:0043709">
    <property type="term" value="P:cell adhesion involved in single-species biofilm formation"/>
    <property type="evidence" value="ECO:0007669"/>
    <property type="project" value="TreeGrafter"/>
</dbReference>
<dbReference type="SUPFAM" id="SSF55073">
    <property type="entry name" value="Nucleotide cyclase"/>
    <property type="match status" value="1"/>
</dbReference>
<dbReference type="Pfam" id="PF00990">
    <property type="entry name" value="GGDEF"/>
    <property type="match status" value="1"/>
</dbReference>
<evidence type="ECO:0000256" key="2">
    <source>
        <dbReference type="ARBA" id="ARBA00012528"/>
    </source>
</evidence>
<dbReference type="STRING" id="1033802.SSPSH_001545"/>
<feature type="transmembrane region" description="Helical" evidence="4">
    <location>
        <begin position="116"/>
        <end position="135"/>
    </location>
</feature>
<dbReference type="GO" id="GO:1902201">
    <property type="term" value="P:negative regulation of bacterial-type flagellum-dependent cell motility"/>
    <property type="evidence" value="ECO:0007669"/>
    <property type="project" value="TreeGrafter"/>
</dbReference>
<dbReference type="GO" id="GO:0052621">
    <property type="term" value="F:diguanylate cyclase activity"/>
    <property type="evidence" value="ECO:0007669"/>
    <property type="project" value="UniProtKB-EC"/>
</dbReference>
<dbReference type="InterPro" id="IPR048435">
    <property type="entry name" value="MASE6"/>
</dbReference>
<dbReference type="RefSeq" id="WP_021031554.1">
    <property type="nucleotide sequence ID" value="NZ_AFNV02000009.1"/>
</dbReference>
<dbReference type="InterPro" id="IPR000160">
    <property type="entry name" value="GGDEF_dom"/>
</dbReference>
<evidence type="ECO:0000313" key="6">
    <source>
        <dbReference type="EMBL" id="ERJ19477.1"/>
    </source>
</evidence>
<dbReference type="EMBL" id="AFNV02000009">
    <property type="protein sequence ID" value="ERJ19477.1"/>
    <property type="molecule type" value="Genomic_DNA"/>
</dbReference>
<dbReference type="AlphaFoldDB" id="U2EMT9"/>
<accession>U2EMT9</accession>
<dbReference type="eggNOG" id="COG3706">
    <property type="taxonomic scope" value="Bacteria"/>
</dbReference>
<dbReference type="Pfam" id="PF20966">
    <property type="entry name" value="MASE6"/>
    <property type="match status" value="1"/>
</dbReference>
<organism evidence="6 7">
    <name type="scientific">Salinisphaera shabanensis E1L3A</name>
    <dbReference type="NCBI Taxonomy" id="1033802"/>
    <lineage>
        <taxon>Bacteria</taxon>
        <taxon>Pseudomonadati</taxon>
        <taxon>Pseudomonadota</taxon>
        <taxon>Gammaproteobacteria</taxon>
        <taxon>Salinisphaerales</taxon>
        <taxon>Salinisphaeraceae</taxon>
        <taxon>Salinisphaera</taxon>
    </lineage>
</organism>
<comment type="caution">
    <text evidence="6">The sequence shown here is derived from an EMBL/GenBank/DDBJ whole genome shotgun (WGS) entry which is preliminary data.</text>
</comment>
<protein>
    <recommendedName>
        <fullName evidence="2">diguanylate cyclase</fullName>
        <ecNumber evidence="2">2.7.7.65</ecNumber>
    </recommendedName>
</protein>
<dbReference type="PANTHER" id="PTHR45138:SF9">
    <property type="entry name" value="DIGUANYLATE CYCLASE DGCM-RELATED"/>
    <property type="match status" value="1"/>
</dbReference>
<comment type="cofactor">
    <cofactor evidence="1">
        <name>Mg(2+)</name>
        <dbReference type="ChEBI" id="CHEBI:18420"/>
    </cofactor>
</comment>
<reference evidence="6 7" key="1">
    <citation type="journal article" date="2011" name="J. Bacteriol.">
        <title>Genome sequence of Salinisphaera shabanensis, a gammaproteobacterium from the harsh, variable environment of the brine-seawater interface of the Shaban Deep in the Red Sea.</title>
        <authorList>
            <person name="Antunes A."/>
            <person name="Alam I."/>
            <person name="Bajic V.B."/>
            <person name="Stingl U."/>
        </authorList>
    </citation>
    <scope>NUCLEOTIDE SEQUENCE [LARGE SCALE GENOMIC DNA]</scope>
    <source>
        <strain evidence="6 7">E1L3A</strain>
    </source>
</reference>
<dbReference type="FunFam" id="3.30.70.270:FF:000001">
    <property type="entry name" value="Diguanylate cyclase domain protein"/>
    <property type="match status" value="1"/>
</dbReference>
<dbReference type="InterPro" id="IPR043128">
    <property type="entry name" value="Rev_trsase/Diguanyl_cyclase"/>
</dbReference>
<feature type="transmembrane region" description="Helical" evidence="4">
    <location>
        <begin position="75"/>
        <end position="104"/>
    </location>
</feature>
<evidence type="ECO:0000259" key="5">
    <source>
        <dbReference type="PROSITE" id="PS50887"/>
    </source>
</evidence>
<evidence type="ECO:0000256" key="3">
    <source>
        <dbReference type="ARBA" id="ARBA00034247"/>
    </source>
</evidence>
<dbReference type="EC" id="2.7.7.65" evidence="2"/>
<gene>
    <name evidence="6" type="ORF">SSPSH_001545</name>
</gene>
<dbReference type="Proteomes" id="UP000006242">
    <property type="component" value="Unassembled WGS sequence"/>
</dbReference>
<dbReference type="InterPro" id="IPR029787">
    <property type="entry name" value="Nucleotide_cyclase"/>
</dbReference>
<dbReference type="InterPro" id="IPR050469">
    <property type="entry name" value="Diguanylate_Cyclase"/>
</dbReference>
<keyword evidence="7" id="KW-1185">Reference proteome</keyword>
<dbReference type="NCBIfam" id="TIGR00254">
    <property type="entry name" value="GGDEF"/>
    <property type="match status" value="1"/>
</dbReference>
<dbReference type="OrthoDB" id="9812260at2"/>
<keyword evidence="4" id="KW-0472">Membrane</keyword>
<reference evidence="6 7" key="2">
    <citation type="journal article" date="2013" name="PLoS ONE">
        <title>INDIGO - INtegrated Data Warehouse of MIcrobial GenOmes with Examples from the Red Sea Extremophiles.</title>
        <authorList>
            <person name="Alam I."/>
            <person name="Antunes A."/>
            <person name="Kamau A.A."/>
            <person name="Ba Alawi W."/>
            <person name="Kalkatawi M."/>
            <person name="Stingl U."/>
            <person name="Bajic V.B."/>
        </authorList>
    </citation>
    <scope>NUCLEOTIDE SEQUENCE [LARGE SCALE GENOMIC DNA]</scope>
    <source>
        <strain evidence="6 7">E1L3A</strain>
    </source>
</reference>
<dbReference type="Gene3D" id="3.30.70.270">
    <property type="match status" value="1"/>
</dbReference>
<name>U2EMT9_9GAMM</name>
<dbReference type="PANTHER" id="PTHR45138">
    <property type="entry name" value="REGULATORY COMPONENTS OF SENSORY TRANSDUCTION SYSTEM"/>
    <property type="match status" value="1"/>
</dbReference>
<feature type="domain" description="GGDEF" evidence="5">
    <location>
        <begin position="208"/>
        <end position="338"/>
    </location>
</feature>
<evidence type="ECO:0000256" key="4">
    <source>
        <dbReference type="SAM" id="Phobius"/>
    </source>
</evidence>
<dbReference type="PROSITE" id="PS50887">
    <property type="entry name" value="GGDEF"/>
    <property type="match status" value="1"/>
</dbReference>
<keyword evidence="4" id="KW-0812">Transmembrane</keyword>
<evidence type="ECO:0000313" key="7">
    <source>
        <dbReference type="Proteomes" id="UP000006242"/>
    </source>
</evidence>
<dbReference type="CDD" id="cd01949">
    <property type="entry name" value="GGDEF"/>
    <property type="match status" value="1"/>
</dbReference>
<comment type="catalytic activity">
    <reaction evidence="3">
        <text>2 GTP = 3',3'-c-di-GMP + 2 diphosphate</text>
        <dbReference type="Rhea" id="RHEA:24898"/>
        <dbReference type="ChEBI" id="CHEBI:33019"/>
        <dbReference type="ChEBI" id="CHEBI:37565"/>
        <dbReference type="ChEBI" id="CHEBI:58805"/>
        <dbReference type="EC" id="2.7.7.65"/>
    </reaction>
</comment>
<dbReference type="SMART" id="SM00267">
    <property type="entry name" value="GGDEF"/>
    <property type="match status" value="1"/>
</dbReference>
<feature type="transmembrane region" description="Helical" evidence="4">
    <location>
        <begin position="18"/>
        <end position="39"/>
    </location>
</feature>
<keyword evidence="4" id="KW-1133">Transmembrane helix</keyword>
<sequence length="338" mass="37358">MSELIDTGDTLAQRHRRALMRVLLVCTALFGCIFIALNFAAGKYLLMSVEIAVTGFALWLLPVMKRTPNLQRWTLSYLIVLYSGTTYALVTPATSVSVFGWVLIMPVVAHLLLGRFWGGVLCGVFVPLSAAIFVWRFGSDPLLTNPGSVANIVTVTACSYLLSHVYEASRAEAETQLSTMALTDSLTGLANRSQLEQSYARLMMAKRLPLSLLMLDLDYFKRINDAHGHDTGDAVLRAIAKTMVKQLRRSDLACRLGGEEFCVLLPETPHAEARQLAERMRDAVEVLECQHRHTVLRLTASIGIAVADTADEPLEALLHRADENLYRAKLDGRNRVVG</sequence>
<feature type="transmembrane region" description="Helical" evidence="4">
    <location>
        <begin position="45"/>
        <end position="63"/>
    </location>
</feature>
<proteinExistence type="predicted"/>
<dbReference type="GO" id="GO:0005886">
    <property type="term" value="C:plasma membrane"/>
    <property type="evidence" value="ECO:0007669"/>
    <property type="project" value="TreeGrafter"/>
</dbReference>